<organism evidence="4">
    <name type="scientific">uncultured bacterium contig00085</name>
    <dbReference type="NCBI Taxonomy" id="1181558"/>
    <lineage>
        <taxon>Bacteria</taxon>
        <taxon>environmental samples</taxon>
    </lineage>
</organism>
<accession>A0A806JZ40</accession>
<keyword evidence="1" id="KW-1133">Transmembrane helix</keyword>
<proteinExistence type="predicted"/>
<keyword evidence="1" id="KW-0472">Membrane</keyword>
<dbReference type="SUPFAM" id="SSF52540">
    <property type="entry name" value="P-loop containing nucleoside triphosphate hydrolases"/>
    <property type="match status" value="1"/>
</dbReference>
<reference evidence="4" key="1">
    <citation type="submission" date="2012-03" db="EMBL/GenBank/DDBJ databases">
        <title>Functional metagenomics reveals considerable lignocellulase gene clusters in the gut microbiome of a wood-feeding higher termite.</title>
        <authorList>
            <person name="Liu N."/>
        </authorList>
    </citation>
    <scope>NUCLEOTIDE SEQUENCE</scope>
</reference>
<dbReference type="EMBL" id="JQ844192">
    <property type="protein sequence ID" value="AGS52422.1"/>
    <property type="molecule type" value="Genomic_DNA"/>
</dbReference>
<dbReference type="InterPro" id="IPR041682">
    <property type="entry name" value="AAA_14"/>
</dbReference>
<dbReference type="InterPro" id="IPR027417">
    <property type="entry name" value="P-loop_NTPase"/>
</dbReference>
<keyword evidence="1" id="KW-0812">Transmembrane</keyword>
<evidence type="ECO:0000313" key="4">
    <source>
        <dbReference type="EMBL" id="AGS52422.1"/>
    </source>
</evidence>
<dbReference type="Pfam" id="PF13173">
    <property type="entry name" value="AAA_14"/>
    <property type="match status" value="1"/>
</dbReference>
<evidence type="ECO:0008006" key="5">
    <source>
        <dbReference type="Google" id="ProtNLM"/>
    </source>
</evidence>
<dbReference type="PANTHER" id="PTHR33295">
    <property type="entry name" value="ATPASE"/>
    <property type="match status" value="1"/>
</dbReference>
<dbReference type="AlphaFoldDB" id="A0A806JZ40"/>
<dbReference type="Pfam" id="PF13635">
    <property type="entry name" value="DUF4143"/>
    <property type="match status" value="1"/>
</dbReference>
<name>A0A806JZ40_9BACT</name>
<evidence type="ECO:0000259" key="3">
    <source>
        <dbReference type="Pfam" id="PF13635"/>
    </source>
</evidence>
<protein>
    <recommendedName>
        <fullName evidence="5">ATPase</fullName>
    </recommendedName>
</protein>
<evidence type="ECO:0000259" key="2">
    <source>
        <dbReference type="Pfam" id="PF13173"/>
    </source>
</evidence>
<dbReference type="PANTHER" id="PTHR33295:SF8">
    <property type="entry name" value="AAA+ ATPASE DOMAIN-CONTAINING PROTEIN"/>
    <property type="match status" value="1"/>
</dbReference>
<dbReference type="InterPro" id="IPR025420">
    <property type="entry name" value="DUF4143"/>
</dbReference>
<feature type="domain" description="AAA" evidence="2">
    <location>
        <begin position="65"/>
        <end position="193"/>
    </location>
</feature>
<feature type="transmembrane region" description="Helical" evidence="1">
    <location>
        <begin position="7"/>
        <end position="27"/>
    </location>
</feature>
<sequence length="446" mass="52223">MYKYRKFLLAFLLNILNNNFYFLFNIVSNNMEKGVIKSIITAKQREILSIKLVERPLNIEKAANYVFVGLRRAGKSYMLYQHIQNLIKTRQAAIEDILYVGFEDERFADLKAKDLGIFLEAYQELFSRKPIVFLDEIQNIKGWEKFARRLADSKYRVFITGSNAQMLSKEIYTTMGGRFLVKEVFPFSFPEYLAFNKIHLKKNWEYNSDLCANIVRLFNDYFYYGGFPESFTLQDKRSYLNSLYQKILLGDIVARNSIRSDSAIRVLAKKLAESVLQPIATSRIRNIIEATGVSISRNTLIDYLKFLEDAYLLFGISNYSDKLSEKETIKKRYFWDNGLLNNFLFDPDAKLLENIVAIQLKKIYGDKLFYYNKNIEVDFFIPSEKKAIQVSYSLSDEQTKERETKALLKLSEVYSLKHLEIITFNSEFSIAQNGKSIKVTPIWKWL</sequence>
<feature type="domain" description="DUF4143" evidence="3">
    <location>
        <begin position="251"/>
        <end position="390"/>
    </location>
</feature>
<evidence type="ECO:0000256" key="1">
    <source>
        <dbReference type="SAM" id="Phobius"/>
    </source>
</evidence>